<evidence type="ECO:0000313" key="2">
    <source>
        <dbReference type="Proteomes" id="UP000269945"/>
    </source>
</evidence>
<accession>A0A9X9LDE4</accession>
<protein>
    <submittedName>
        <fullName evidence="1">Uncharacterized protein</fullName>
    </submittedName>
</protein>
<keyword evidence="2" id="KW-1185">Reference proteome</keyword>
<dbReference type="Proteomes" id="UP000269945">
    <property type="component" value="Unassembled WGS sequence"/>
</dbReference>
<comment type="caution">
    <text evidence="1">The sequence shown here is derived from an EMBL/GenBank/DDBJ whole genome shotgun (WGS) entry which is preliminary data.</text>
</comment>
<reference evidence="1 2" key="1">
    <citation type="submission" date="2018-10" db="EMBL/GenBank/DDBJ databases">
        <authorList>
            <person name="Ekblom R."/>
            <person name="Jareborg N."/>
        </authorList>
    </citation>
    <scope>NUCLEOTIDE SEQUENCE [LARGE SCALE GENOMIC DNA]</scope>
    <source>
        <tissue evidence="1">Muscle</tissue>
    </source>
</reference>
<sequence length="40" mass="4522">MVFSTKKFISGRSSGKMSFCKDVPFSQWRSLSIPPQLPSE</sequence>
<evidence type="ECO:0000313" key="1">
    <source>
        <dbReference type="EMBL" id="VCW50399.1"/>
    </source>
</evidence>
<gene>
    <name evidence="1" type="ORF">BN2614_LOCUS2</name>
</gene>
<dbReference type="EMBL" id="CYRY02000847">
    <property type="protein sequence ID" value="VCW50399.1"/>
    <property type="molecule type" value="Genomic_DNA"/>
</dbReference>
<organism evidence="1 2">
    <name type="scientific">Gulo gulo</name>
    <name type="common">Wolverine</name>
    <name type="synonym">Gluton</name>
    <dbReference type="NCBI Taxonomy" id="48420"/>
    <lineage>
        <taxon>Eukaryota</taxon>
        <taxon>Metazoa</taxon>
        <taxon>Chordata</taxon>
        <taxon>Craniata</taxon>
        <taxon>Vertebrata</taxon>
        <taxon>Euteleostomi</taxon>
        <taxon>Mammalia</taxon>
        <taxon>Eutheria</taxon>
        <taxon>Laurasiatheria</taxon>
        <taxon>Carnivora</taxon>
        <taxon>Caniformia</taxon>
        <taxon>Musteloidea</taxon>
        <taxon>Mustelidae</taxon>
        <taxon>Guloninae</taxon>
        <taxon>Gulo</taxon>
    </lineage>
</organism>
<proteinExistence type="predicted"/>
<name>A0A9X9LDE4_GULGU</name>
<dbReference type="AlphaFoldDB" id="A0A9X9LDE4"/>